<evidence type="ECO:0008006" key="5">
    <source>
        <dbReference type="Google" id="ProtNLM"/>
    </source>
</evidence>
<evidence type="ECO:0000259" key="2">
    <source>
        <dbReference type="Pfam" id="PF20789"/>
    </source>
</evidence>
<dbReference type="InterPro" id="IPR042171">
    <property type="entry name" value="Acyl-CoA_hotdog"/>
</dbReference>
<evidence type="ECO:0000259" key="1">
    <source>
        <dbReference type="Pfam" id="PF13622"/>
    </source>
</evidence>
<gene>
    <name evidence="3" type="ORF">CSW57_08195</name>
</gene>
<dbReference type="Gene3D" id="2.40.160.210">
    <property type="entry name" value="Acyl-CoA thioesterase, double hotdog domain"/>
    <property type="match status" value="1"/>
</dbReference>
<dbReference type="SUPFAM" id="SSF54637">
    <property type="entry name" value="Thioesterase/thiol ester dehydrase-isomerase"/>
    <property type="match status" value="1"/>
</dbReference>
<evidence type="ECO:0000313" key="4">
    <source>
        <dbReference type="Proteomes" id="UP000225108"/>
    </source>
</evidence>
<sequence length="283" mass="30005">MVESPLVSAQPAYFIPLGHDGDFDHFEPTEHTVSVWGADLQHGGPPTGLLTRALLRHEPDASHSFTRIAIDILGPVGMTENRVSTTVLRPGRQISLLASELSVKQPDGSYRVAARATGWRLATADTATVEHAVTPALTPLPDGLEGSIGLAGVGPLDAADWGSVGFVGTLEHRLIDRAAHGPSRAWVRPTLPLVAGEETTDLEKFFTVLDVANGVGSRLAIGDWTFMNTDTTVHLHREPIGDWTGISAEMAVGPNGYGATFADLYDTAGPVGRSAQTVLIRPV</sequence>
<evidence type="ECO:0000313" key="3">
    <source>
        <dbReference type="EMBL" id="PHV67637.1"/>
    </source>
</evidence>
<dbReference type="Proteomes" id="UP000225108">
    <property type="component" value="Unassembled WGS sequence"/>
</dbReference>
<feature type="domain" description="Acyl-CoA thioesterase-like C-terminal" evidence="2">
    <location>
        <begin position="159"/>
        <end position="280"/>
    </location>
</feature>
<reference evidence="3 4" key="1">
    <citation type="submission" date="2017-10" db="EMBL/GenBank/DDBJ databases">
        <title>The draft genome sequence of Williamsia sp. BULT 1.1 isolated from the semi-arid grassland soils from South Africa.</title>
        <authorList>
            <person name="Kabwe M.H."/>
            <person name="Govender N."/>
            <person name="Mutseka Lunga P."/>
            <person name="Vikram S."/>
            <person name="Makhalanyane T.P."/>
        </authorList>
    </citation>
    <scope>NUCLEOTIDE SEQUENCE [LARGE SCALE GENOMIC DNA]</scope>
    <source>
        <strain evidence="3 4">BULT 1.1</strain>
    </source>
</reference>
<proteinExistence type="predicted"/>
<dbReference type="InterPro" id="IPR049449">
    <property type="entry name" value="TesB_ACOT8-like_N"/>
</dbReference>
<dbReference type="Pfam" id="PF13622">
    <property type="entry name" value="4HBT_3"/>
    <property type="match status" value="1"/>
</dbReference>
<organism evidence="3 4">
    <name type="scientific">Williamsia marianensis</name>
    <dbReference type="NCBI Taxonomy" id="85044"/>
    <lineage>
        <taxon>Bacteria</taxon>
        <taxon>Bacillati</taxon>
        <taxon>Actinomycetota</taxon>
        <taxon>Actinomycetes</taxon>
        <taxon>Mycobacteriales</taxon>
        <taxon>Nocardiaceae</taxon>
        <taxon>Williamsia</taxon>
    </lineage>
</organism>
<name>A0A2G3PP71_WILMA</name>
<dbReference type="EMBL" id="PEBD01000005">
    <property type="protein sequence ID" value="PHV67637.1"/>
    <property type="molecule type" value="Genomic_DNA"/>
</dbReference>
<dbReference type="Pfam" id="PF20789">
    <property type="entry name" value="4HBT_3C"/>
    <property type="match status" value="1"/>
</dbReference>
<dbReference type="AlphaFoldDB" id="A0A2G3PP71"/>
<comment type="caution">
    <text evidence="3">The sequence shown here is derived from an EMBL/GenBank/DDBJ whole genome shotgun (WGS) entry which is preliminary data.</text>
</comment>
<feature type="domain" description="Acyl-CoA thioesterase-like N-terminal HotDog" evidence="1">
    <location>
        <begin position="35"/>
        <end position="120"/>
    </location>
</feature>
<protein>
    <recommendedName>
        <fullName evidence="5">Thioesterase superfamily protein</fullName>
    </recommendedName>
</protein>
<accession>A0A2G3PP71</accession>
<dbReference type="InterPro" id="IPR029069">
    <property type="entry name" value="HotDog_dom_sf"/>
</dbReference>
<dbReference type="InterPro" id="IPR049450">
    <property type="entry name" value="ACOT8-like_C"/>
</dbReference>